<dbReference type="PANTHER" id="PTHR38043">
    <property type="entry name" value="PROTEIN HEMX"/>
    <property type="match status" value="1"/>
</dbReference>
<dbReference type="EC" id="2.1.1.107" evidence="4"/>
<evidence type="ECO:0000256" key="2">
    <source>
        <dbReference type="SAM" id="MobiDB-lite"/>
    </source>
</evidence>
<protein>
    <submittedName>
        <fullName evidence="4">Uroporphyrinogen-III C-methyltransferase</fullName>
        <ecNumber evidence="4">2.1.1.107</ecNumber>
    </submittedName>
</protein>
<dbReference type="InterPro" id="IPR007470">
    <property type="entry name" value="HemX"/>
</dbReference>
<feature type="coiled-coil region" evidence="1">
    <location>
        <begin position="319"/>
        <end position="353"/>
    </location>
</feature>
<organism evidence="4 5">
    <name type="scientific">Pseudoalteromonas spongiae</name>
    <dbReference type="NCBI Taxonomy" id="298657"/>
    <lineage>
        <taxon>Bacteria</taxon>
        <taxon>Pseudomonadati</taxon>
        <taxon>Pseudomonadota</taxon>
        <taxon>Gammaproteobacteria</taxon>
        <taxon>Alteromonadales</taxon>
        <taxon>Pseudoalteromonadaceae</taxon>
        <taxon>Pseudoalteromonas</taxon>
    </lineage>
</organism>
<evidence type="ECO:0000256" key="1">
    <source>
        <dbReference type="SAM" id="Coils"/>
    </source>
</evidence>
<accession>A0ABU8EMJ1</accession>
<dbReference type="RefSeq" id="WP_336434227.1">
    <property type="nucleotide sequence ID" value="NZ_JBAWKS010000001.1"/>
</dbReference>
<keyword evidence="4" id="KW-0489">Methyltransferase</keyword>
<reference evidence="4 5" key="1">
    <citation type="submission" date="2023-12" db="EMBL/GenBank/DDBJ databases">
        <title>Friends and Foes: Symbiotic and Algicidal bacterial influence on Karenia brevis blooms.</title>
        <authorList>
            <person name="Fei C."/>
            <person name="Mohamed A.R."/>
            <person name="Booker A."/>
            <person name="Arshad M."/>
            <person name="Klass S."/>
            <person name="Ahn S."/>
            <person name="Gilbert P.M."/>
            <person name="Heil C.A."/>
            <person name="Martinez J.M."/>
            <person name="Amin S.A."/>
        </authorList>
    </citation>
    <scope>NUCLEOTIDE SEQUENCE [LARGE SCALE GENOMIC DNA]</scope>
    <source>
        <strain evidence="4 5">CE15</strain>
    </source>
</reference>
<sequence>MTHILLTRPEEKSQQLAERLSNMAIKSTIQPLLALEAIAVSEQQLAMLESADIVLFVSQDAARFLHALKPELAKHSRCLAVGKSTAETVTELFNKPCASPLVETSEGLLAMPDLNNVASKQIVLVKGKGGRNKLAQELKAREAIFQPLAVYQRLANANLNDAMAAKWQANGIDAVVLTSNASIDSFLAIATNKTWLSQLTVYLVSERCVNYLQEKANVKHIINCQGADNDSIINAIAGQHKHQQSHAMEQEKDITAKSTISEKPTSKAQTTSNSASKAAVAKQSSSGKAIAVVALLVSLTAVGGLGYCYTLFQQQKNFLVKLNNENNTLAEQIAQVNTQALALKNQNQQLQSALSAQVSEAELALNEKIAQQLHAANQQTPELNREEVKSLYRMAEFKALVQNDYLGAAAMLARLDVLLENFPGTQQARAALHQDIQALQAVQTADVEGLYLKLSGLIANLDELPLNMVVLPEEADKVDPQALSNNVDDWQSNLKRSWDLLVDDFIKVRKRTAPIEPLLSQEEQALIRHQLRFYMAQAQTALTKQQPAIFSTALQQAQNVVNNYYDVQAANVKYLNNQLSELHARPLVFTPEITFNSAAAIKELL</sequence>
<dbReference type="GO" id="GO:0032259">
    <property type="term" value="P:methylation"/>
    <property type="evidence" value="ECO:0007669"/>
    <property type="project" value="UniProtKB-KW"/>
</dbReference>
<evidence type="ECO:0000259" key="3">
    <source>
        <dbReference type="Pfam" id="PF02602"/>
    </source>
</evidence>
<name>A0ABU8EMJ1_9GAMM</name>
<keyword evidence="4" id="KW-0808">Transferase</keyword>
<gene>
    <name evidence="4" type="ORF">WAE96_00255</name>
</gene>
<feature type="region of interest" description="Disordered" evidence="2">
    <location>
        <begin position="244"/>
        <end position="275"/>
    </location>
</feature>
<dbReference type="Proteomes" id="UP001382455">
    <property type="component" value="Unassembled WGS sequence"/>
</dbReference>
<dbReference type="Pfam" id="PF02602">
    <property type="entry name" value="HEM4"/>
    <property type="match status" value="1"/>
</dbReference>
<evidence type="ECO:0000313" key="5">
    <source>
        <dbReference type="Proteomes" id="UP001382455"/>
    </source>
</evidence>
<feature type="compositionally biased region" description="Polar residues" evidence="2">
    <location>
        <begin position="256"/>
        <end position="271"/>
    </location>
</feature>
<dbReference type="GO" id="GO:0004851">
    <property type="term" value="F:uroporphyrin-III C-methyltransferase activity"/>
    <property type="evidence" value="ECO:0007669"/>
    <property type="project" value="UniProtKB-EC"/>
</dbReference>
<dbReference type="EMBL" id="JBAWKS010000001">
    <property type="protein sequence ID" value="MEI4548151.1"/>
    <property type="molecule type" value="Genomic_DNA"/>
</dbReference>
<dbReference type="InterPro" id="IPR003754">
    <property type="entry name" value="4pyrrol_synth_uPrphyn_synth"/>
</dbReference>
<keyword evidence="5" id="KW-1185">Reference proteome</keyword>
<comment type="caution">
    <text evidence="4">The sequence shown here is derived from an EMBL/GenBank/DDBJ whole genome shotgun (WGS) entry which is preliminary data.</text>
</comment>
<dbReference type="Pfam" id="PF04375">
    <property type="entry name" value="HemX"/>
    <property type="match status" value="1"/>
</dbReference>
<dbReference type="InterPro" id="IPR036108">
    <property type="entry name" value="4pyrrol_syn_uPrphyn_synt_sf"/>
</dbReference>
<dbReference type="Gene3D" id="3.40.50.10090">
    <property type="match status" value="2"/>
</dbReference>
<evidence type="ECO:0000313" key="4">
    <source>
        <dbReference type="EMBL" id="MEI4548151.1"/>
    </source>
</evidence>
<dbReference type="PANTHER" id="PTHR38043:SF1">
    <property type="entry name" value="PROTEIN HEMX"/>
    <property type="match status" value="1"/>
</dbReference>
<proteinExistence type="predicted"/>
<keyword evidence="1" id="KW-0175">Coiled coil</keyword>
<dbReference type="CDD" id="cd06578">
    <property type="entry name" value="HemD"/>
    <property type="match status" value="1"/>
</dbReference>
<dbReference type="SUPFAM" id="SSF69618">
    <property type="entry name" value="HemD-like"/>
    <property type="match status" value="1"/>
</dbReference>
<feature type="domain" description="Tetrapyrrole biosynthesis uroporphyrinogen III synthase" evidence="3">
    <location>
        <begin position="15"/>
        <end position="233"/>
    </location>
</feature>